<dbReference type="Gene3D" id="3.40.50.300">
    <property type="entry name" value="P-loop containing nucleotide triphosphate hydrolases"/>
    <property type="match status" value="1"/>
</dbReference>
<dbReference type="SUPFAM" id="SSF52540">
    <property type="entry name" value="P-loop containing nucleoside triphosphate hydrolases"/>
    <property type="match status" value="1"/>
</dbReference>
<dbReference type="GO" id="GO:0016887">
    <property type="term" value="F:ATP hydrolysis activity"/>
    <property type="evidence" value="ECO:0007669"/>
    <property type="project" value="InterPro"/>
</dbReference>
<keyword evidence="3" id="KW-0813">Transport</keyword>
<keyword evidence="10" id="KW-0472">Membrane</keyword>
<evidence type="ECO:0000256" key="6">
    <source>
        <dbReference type="ARBA" id="ARBA00022741"/>
    </source>
</evidence>
<keyword evidence="4" id="KW-1003">Cell membrane</keyword>
<dbReference type="InterPro" id="IPR017871">
    <property type="entry name" value="ABC_transporter-like_CS"/>
</dbReference>
<evidence type="ECO:0000256" key="9">
    <source>
        <dbReference type="ARBA" id="ARBA00023065"/>
    </source>
</evidence>
<dbReference type="AlphaFoldDB" id="A0A3A1P2P4"/>
<dbReference type="SMART" id="SM00382">
    <property type="entry name" value="AAA"/>
    <property type="match status" value="1"/>
</dbReference>
<dbReference type="InterPro" id="IPR027417">
    <property type="entry name" value="P-loop_NTPase"/>
</dbReference>
<proteinExistence type="inferred from homology"/>
<evidence type="ECO:0000256" key="5">
    <source>
        <dbReference type="ARBA" id="ARBA00022496"/>
    </source>
</evidence>
<keyword evidence="8" id="KW-0408">Iron</keyword>
<feature type="domain" description="ABC transporter" evidence="11">
    <location>
        <begin position="8"/>
        <end position="244"/>
    </location>
</feature>
<accession>A0A3A1P2P4</accession>
<reference evidence="12 13" key="1">
    <citation type="submission" date="2018-08" db="EMBL/GenBank/DDBJ databases">
        <title>Erythrobacter zhengii sp.nov., a bacterium isolated from deep-sea sediment.</title>
        <authorList>
            <person name="Fang C."/>
            <person name="Wu Y.-H."/>
            <person name="Sun C."/>
            <person name="Wang H."/>
            <person name="Cheng H."/>
            <person name="Meng F.-X."/>
            <person name="Wang C.-S."/>
            <person name="Xu X.-W."/>
        </authorList>
    </citation>
    <scope>NUCLEOTIDE SEQUENCE [LARGE SCALE GENOMIC DNA]</scope>
    <source>
        <strain evidence="12 13">CCTCC AB 2015396</strain>
    </source>
</reference>
<dbReference type="PANTHER" id="PTHR42771">
    <property type="entry name" value="IRON(3+)-HYDROXAMATE IMPORT ATP-BINDING PROTEIN FHUC"/>
    <property type="match status" value="1"/>
</dbReference>
<dbReference type="Proteomes" id="UP000265366">
    <property type="component" value="Unassembled WGS sequence"/>
</dbReference>
<evidence type="ECO:0000256" key="4">
    <source>
        <dbReference type="ARBA" id="ARBA00022475"/>
    </source>
</evidence>
<comment type="subcellular location">
    <subcellularLocation>
        <location evidence="1">Cell membrane</location>
        <topology evidence="1">Peripheral membrane protein</topology>
    </subcellularLocation>
</comment>
<dbReference type="CDD" id="cd03214">
    <property type="entry name" value="ABC_Iron-Siderophores_B12_Hemin"/>
    <property type="match status" value="1"/>
</dbReference>
<dbReference type="GO" id="GO:0005886">
    <property type="term" value="C:plasma membrane"/>
    <property type="evidence" value="ECO:0007669"/>
    <property type="project" value="UniProtKB-SubCell"/>
</dbReference>
<sequence length="264" mass="28510">MNGSTTGMTLAGLQFAVEGKILLHPLTLDIGRQGVTGIIGQNGSGKSTLLRLLARQQPPSGGTIYYDGRDLVDWSDRAFARAVGYLPQHVPITTRLTVRELVAFGRYPWHGAFRRFGEGDGLKVEEALRLTGMVGLADRFLETLSGGERQRAWLAMLVAQEARLLLLDEPIAALDVGHQIEVLGLLRQLSEAHRVASVVVIHEINMAARFCDRIIALREGGLVADATPDDLLTPDSLNAVYGIPMGVAPLPEGRGRFAFPVAVG</sequence>
<organism evidence="12 13">
    <name type="scientific">Aurantiacibacter xanthus</name>
    <dbReference type="NCBI Taxonomy" id="1784712"/>
    <lineage>
        <taxon>Bacteria</taxon>
        <taxon>Pseudomonadati</taxon>
        <taxon>Pseudomonadota</taxon>
        <taxon>Alphaproteobacteria</taxon>
        <taxon>Sphingomonadales</taxon>
        <taxon>Erythrobacteraceae</taxon>
        <taxon>Aurantiacibacter</taxon>
    </lineage>
</organism>
<comment type="caution">
    <text evidence="12">The sequence shown here is derived from an EMBL/GenBank/DDBJ whole genome shotgun (WGS) entry which is preliminary data.</text>
</comment>
<keyword evidence="6" id="KW-0547">Nucleotide-binding</keyword>
<evidence type="ECO:0000259" key="11">
    <source>
        <dbReference type="PROSITE" id="PS50893"/>
    </source>
</evidence>
<dbReference type="RefSeq" id="WP_119594954.1">
    <property type="nucleotide sequence ID" value="NZ_QXFM01000145.1"/>
</dbReference>
<dbReference type="Pfam" id="PF00005">
    <property type="entry name" value="ABC_tran"/>
    <property type="match status" value="1"/>
</dbReference>
<keyword evidence="5" id="KW-0410">Iron transport</keyword>
<evidence type="ECO:0000256" key="10">
    <source>
        <dbReference type="ARBA" id="ARBA00023136"/>
    </source>
</evidence>
<keyword evidence="13" id="KW-1185">Reference proteome</keyword>
<evidence type="ECO:0000256" key="3">
    <source>
        <dbReference type="ARBA" id="ARBA00022448"/>
    </source>
</evidence>
<evidence type="ECO:0000256" key="8">
    <source>
        <dbReference type="ARBA" id="ARBA00023004"/>
    </source>
</evidence>
<dbReference type="PROSITE" id="PS50893">
    <property type="entry name" value="ABC_TRANSPORTER_2"/>
    <property type="match status" value="1"/>
</dbReference>
<dbReference type="InterPro" id="IPR003593">
    <property type="entry name" value="AAA+_ATPase"/>
</dbReference>
<evidence type="ECO:0000313" key="13">
    <source>
        <dbReference type="Proteomes" id="UP000265366"/>
    </source>
</evidence>
<dbReference type="InterPro" id="IPR003439">
    <property type="entry name" value="ABC_transporter-like_ATP-bd"/>
</dbReference>
<gene>
    <name evidence="12" type="ORF">D2V17_20275</name>
</gene>
<dbReference type="EMBL" id="QXFM01000145">
    <property type="protein sequence ID" value="RIV79845.1"/>
    <property type="molecule type" value="Genomic_DNA"/>
</dbReference>
<keyword evidence="9" id="KW-0406">Ion transport</keyword>
<comment type="similarity">
    <text evidence="2">Belongs to the ABC transporter superfamily.</text>
</comment>
<dbReference type="PANTHER" id="PTHR42771:SF2">
    <property type="entry name" value="IRON(3+)-HYDROXAMATE IMPORT ATP-BINDING PROTEIN FHUC"/>
    <property type="match status" value="1"/>
</dbReference>
<dbReference type="GO" id="GO:0005524">
    <property type="term" value="F:ATP binding"/>
    <property type="evidence" value="ECO:0007669"/>
    <property type="project" value="UniProtKB-KW"/>
</dbReference>
<name>A0A3A1P2P4_9SPHN</name>
<evidence type="ECO:0000256" key="1">
    <source>
        <dbReference type="ARBA" id="ARBA00004202"/>
    </source>
</evidence>
<protein>
    <submittedName>
        <fullName evidence="12">ATP-binding cassette domain-containing protein</fullName>
    </submittedName>
</protein>
<dbReference type="GO" id="GO:0006826">
    <property type="term" value="P:iron ion transport"/>
    <property type="evidence" value="ECO:0007669"/>
    <property type="project" value="UniProtKB-KW"/>
</dbReference>
<keyword evidence="7 12" id="KW-0067">ATP-binding</keyword>
<dbReference type="InterPro" id="IPR051535">
    <property type="entry name" value="Siderophore_ABC-ATPase"/>
</dbReference>
<evidence type="ECO:0000256" key="7">
    <source>
        <dbReference type="ARBA" id="ARBA00022840"/>
    </source>
</evidence>
<dbReference type="PROSITE" id="PS00211">
    <property type="entry name" value="ABC_TRANSPORTER_1"/>
    <property type="match status" value="1"/>
</dbReference>
<evidence type="ECO:0000256" key="2">
    <source>
        <dbReference type="ARBA" id="ARBA00005417"/>
    </source>
</evidence>
<dbReference type="OrthoDB" id="9810077at2"/>
<dbReference type="FunFam" id="3.40.50.300:FF:000134">
    <property type="entry name" value="Iron-enterobactin ABC transporter ATP-binding protein"/>
    <property type="match status" value="1"/>
</dbReference>
<evidence type="ECO:0000313" key="12">
    <source>
        <dbReference type="EMBL" id="RIV79845.1"/>
    </source>
</evidence>